<evidence type="ECO:0000313" key="3">
    <source>
        <dbReference type="Proteomes" id="UP000682802"/>
    </source>
</evidence>
<evidence type="ECO:0000313" key="2">
    <source>
        <dbReference type="EMBL" id="QWG06668.1"/>
    </source>
</evidence>
<gene>
    <name evidence="2" type="ORF">KM029_15330</name>
</gene>
<evidence type="ECO:0000256" key="1">
    <source>
        <dbReference type="SAM" id="SignalP"/>
    </source>
</evidence>
<name>A0ABX8GTN0_9BACT</name>
<sequence>MKKLLLIFCIVVLGVYSNNVQAQTSLQYYYGMGGVQQLSIWQNIDDTNLLNVRVGYQDFAEENVSLSLGYGHLFGEFLPYLVFNKDVTSDLNNYSFTNGYYWAPGGRWDFAIGWTLNQHETLRDGTGTSEVPADTFSSWSQSYWFDVYYNLPKLKAQIGAETGVTSSGQWFWGIMFSKAFDFSKKNKMK</sequence>
<proteinExistence type="predicted"/>
<reference evidence="2 3" key="1">
    <citation type="submission" date="2021-05" db="EMBL/GenBank/DDBJ databases">
        <title>Comparative genomic studies on the polysaccharide-degrading batcterial strains of the Flammeovirga genus.</title>
        <authorList>
            <person name="Zewei F."/>
            <person name="Zheng Z."/>
            <person name="Yu L."/>
            <person name="Ruyue G."/>
            <person name="Yanhong M."/>
            <person name="Yuanyuan C."/>
            <person name="Jingyan G."/>
            <person name="Wenjun H."/>
        </authorList>
    </citation>
    <scope>NUCLEOTIDE SEQUENCE [LARGE SCALE GENOMIC DNA]</scope>
    <source>
        <strain evidence="2 3">YS10</strain>
    </source>
</reference>
<dbReference type="EMBL" id="CP076128">
    <property type="protein sequence ID" value="QWG06668.1"/>
    <property type="molecule type" value="Genomic_DNA"/>
</dbReference>
<evidence type="ECO:0008006" key="4">
    <source>
        <dbReference type="Google" id="ProtNLM"/>
    </source>
</evidence>
<feature type="chain" id="PRO_5046956313" description="Outer membrane beta-barrel protein" evidence="1">
    <location>
        <begin position="23"/>
        <end position="189"/>
    </location>
</feature>
<organism evidence="2 3">
    <name type="scientific">Flammeovirga kamogawensis</name>
    <dbReference type="NCBI Taxonomy" id="373891"/>
    <lineage>
        <taxon>Bacteria</taxon>
        <taxon>Pseudomonadati</taxon>
        <taxon>Bacteroidota</taxon>
        <taxon>Cytophagia</taxon>
        <taxon>Cytophagales</taxon>
        <taxon>Flammeovirgaceae</taxon>
        <taxon>Flammeovirga</taxon>
    </lineage>
</organism>
<feature type="signal peptide" evidence="1">
    <location>
        <begin position="1"/>
        <end position="22"/>
    </location>
</feature>
<keyword evidence="1" id="KW-0732">Signal</keyword>
<accession>A0ABX8GTN0</accession>
<protein>
    <recommendedName>
        <fullName evidence="4">Outer membrane beta-barrel protein</fullName>
    </recommendedName>
</protein>
<dbReference type="RefSeq" id="WP_144074074.1">
    <property type="nucleotide sequence ID" value="NZ_CP076128.1"/>
</dbReference>
<dbReference type="Proteomes" id="UP000682802">
    <property type="component" value="Chromosome 1"/>
</dbReference>
<keyword evidence="3" id="KW-1185">Reference proteome</keyword>